<accession>A0A5J4V0C1</accession>
<dbReference type="AlphaFoldDB" id="A0A5J4V0C1"/>
<proteinExistence type="predicted"/>
<dbReference type="EMBL" id="SNRW01011173">
    <property type="protein sequence ID" value="KAA6375511.1"/>
    <property type="molecule type" value="Genomic_DNA"/>
</dbReference>
<organism evidence="1 2">
    <name type="scientific">Streblomastix strix</name>
    <dbReference type="NCBI Taxonomy" id="222440"/>
    <lineage>
        <taxon>Eukaryota</taxon>
        <taxon>Metamonada</taxon>
        <taxon>Preaxostyla</taxon>
        <taxon>Oxymonadida</taxon>
        <taxon>Streblomastigidae</taxon>
        <taxon>Streblomastix</taxon>
    </lineage>
</organism>
<comment type="caution">
    <text evidence="1">The sequence shown here is derived from an EMBL/GenBank/DDBJ whole genome shotgun (WGS) entry which is preliminary data.</text>
</comment>
<name>A0A5J4V0C1_9EUKA</name>
<protein>
    <submittedName>
        <fullName evidence="1">Uncharacterized protein</fullName>
    </submittedName>
</protein>
<evidence type="ECO:0000313" key="1">
    <source>
        <dbReference type="EMBL" id="KAA6375511.1"/>
    </source>
</evidence>
<sequence>MIDQEKKTKTPMKMLMKTSTNKPTIEQCFIFSRFDYLAHRLAFFIEPILLDALDALDVLDTLGAIISHSYPNSISRAYSTLAINQTISQLHQLRKWL</sequence>
<dbReference type="Proteomes" id="UP000324800">
    <property type="component" value="Unassembled WGS sequence"/>
</dbReference>
<evidence type="ECO:0000313" key="2">
    <source>
        <dbReference type="Proteomes" id="UP000324800"/>
    </source>
</evidence>
<reference evidence="1 2" key="1">
    <citation type="submission" date="2019-03" db="EMBL/GenBank/DDBJ databases">
        <title>Single cell metagenomics reveals metabolic interactions within the superorganism composed of flagellate Streblomastix strix and complex community of Bacteroidetes bacteria on its surface.</title>
        <authorList>
            <person name="Treitli S.C."/>
            <person name="Kolisko M."/>
            <person name="Husnik F."/>
            <person name="Keeling P."/>
            <person name="Hampl V."/>
        </authorList>
    </citation>
    <scope>NUCLEOTIDE SEQUENCE [LARGE SCALE GENOMIC DNA]</scope>
    <source>
        <strain evidence="1">ST1C</strain>
    </source>
</reference>
<gene>
    <name evidence="1" type="ORF">EZS28_028962</name>
</gene>